<comment type="caution">
    <text evidence="7">The sequence shown here is derived from an EMBL/GenBank/DDBJ whole genome shotgun (WGS) entry which is preliminary data.</text>
</comment>
<dbReference type="InterPro" id="IPR018313">
    <property type="entry name" value="SBP_3_CS"/>
</dbReference>
<comment type="similarity">
    <text evidence="1 4">Belongs to the bacterial solute-binding protein 3 family.</text>
</comment>
<dbReference type="GO" id="GO:0030288">
    <property type="term" value="C:outer membrane-bounded periplasmic space"/>
    <property type="evidence" value="ECO:0007669"/>
    <property type="project" value="TreeGrafter"/>
</dbReference>
<dbReference type="Pfam" id="PF00497">
    <property type="entry name" value="SBP_bac_3"/>
    <property type="match status" value="1"/>
</dbReference>
<dbReference type="SUPFAM" id="SSF53850">
    <property type="entry name" value="Periplasmic binding protein-like II"/>
    <property type="match status" value="1"/>
</dbReference>
<dbReference type="RefSeq" id="WP_183319446.1">
    <property type="nucleotide sequence ID" value="NZ_JACHVQ010000001.1"/>
</dbReference>
<evidence type="ECO:0000256" key="3">
    <source>
        <dbReference type="ARBA" id="ARBA00022729"/>
    </source>
</evidence>
<dbReference type="GO" id="GO:0005576">
    <property type="term" value="C:extracellular region"/>
    <property type="evidence" value="ECO:0007669"/>
    <property type="project" value="TreeGrafter"/>
</dbReference>
<dbReference type="PANTHER" id="PTHR30085:SF6">
    <property type="entry name" value="ABC TRANSPORTER GLUTAMINE-BINDING PROTEIN GLNH"/>
    <property type="match status" value="1"/>
</dbReference>
<dbReference type="GO" id="GO:0006865">
    <property type="term" value="P:amino acid transport"/>
    <property type="evidence" value="ECO:0007669"/>
    <property type="project" value="TreeGrafter"/>
</dbReference>
<evidence type="ECO:0000259" key="6">
    <source>
        <dbReference type="SMART" id="SM00062"/>
    </source>
</evidence>
<sequence length="283" mass="29710">MKLRATYAATAAAALTLGLGLTACGGSSGGSSASDAVCTLPDSGPTVKIGIKFDQPGLGLKDGDKYTGFDVDIARCVAAELGYSKVNFVESPSPQREKMLQAGTVKMIVATYSITDERRKEVSFAGPYFVAGQSLLVGKDSGINGVDDLTGKKVCSVTGSTSVDNLKEKAPKLVPQKYDTYSACAEALASGSIDAMTTDDAILAGYANQEQYKDKFKLVGGTFSEENYGIGLKNDAADCKKVADAIKTTLDNGNWQKAVDNNLGSDYEYNKKLNPPKSPTCQA</sequence>
<dbReference type="EMBL" id="JACHVQ010000001">
    <property type="protein sequence ID" value="MBB2891141.1"/>
    <property type="molecule type" value="Genomic_DNA"/>
</dbReference>
<dbReference type="PROSITE" id="PS51257">
    <property type="entry name" value="PROKAR_LIPOPROTEIN"/>
    <property type="match status" value="1"/>
</dbReference>
<evidence type="ECO:0000256" key="5">
    <source>
        <dbReference type="SAM" id="SignalP"/>
    </source>
</evidence>
<dbReference type="Proteomes" id="UP000559182">
    <property type="component" value="Unassembled WGS sequence"/>
</dbReference>
<reference evidence="7 8" key="1">
    <citation type="submission" date="2020-08" db="EMBL/GenBank/DDBJ databases">
        <title>Sequencing the genomes of 1000 actinobacteria strains.</title>
        <authorList>
            <person name="Klenk H.-P."/>
        </authorList>
    </citation>
    <scope>NUCLEOTIDE SEQUENCE [LARGE SCALE GENOMIC DNA]</scope>
    <source>
        <strain evidence="7 8">DSM 105369</strain>
    </source>
</reference>
<keyword evidence="2" id="KW-0813">Transport</keyword>
<proteinExistence type="inferred from homology"/>
<evidence type="ECO:0000256" key="1">
    <source>
        <dbReference type="ARBA" id="ARBA00010333"/>
    </source>
</evidence>
<feature type="chain" id="PRO_5038971764" evidence="5">
    <location>
        <begin position="24"/>
        <end position="283"/>
    </location>
</feature>
<accession>A0A839N8R0</accession>
<dbReference type="PROSITE" id="PS01039">
    <property type="entry name" value="SBP_BACTERIAL_3"/>
    <property type="match status" value="1"/>
</dbReference>
<evidence type="ECO:0000313" key="8">
    <source>
        <dbReference type="Proteomes" id="UP000559182"/>
    </source>
</evidence>
<keyword evidence="3 5" id="KW-0732">Signal</keyword>
<keyword evidence="8" id="KW-1185">Reference proteome</keyword>
<dbReference type="PANTHER" id="PTHR30085">
    <property type="entry name" value="AMINO ACID ABC TRANSPORTER PERMEASE"/>
    <property type="match status" value="1"/>
</dbReference>
<evidence type="ECO:0000256" key="4">
    <source>
        <dbReference type="RuleBase" id="RU003744"/>
    </source>
</evidence>
<feature type="domain" description="Solute-binding protein family 3/N-terminal" evidence="6">
    <location>
        <begin position="46"/>
        <end position="266"/>
    </location>
</feature>
<dbReference type="InterPro" id="IPR051455">
    <property type="entry name" value="Bact_solute-bind_prot3"/>
</dbReference>
<gene>
    <name evidence="7" type="ORF">FHU39_001125</name>
</gene>
<dbReference type="AlphaFoldDB" id="A0A839N8R0"/>
<evidence type="ECO:0000256" key="2">
    <source>
        <dbReference type="ARBA" id="ARBA00022448"/>
    </source>
</evidence>
<dbReference type="InterPro" id="IPR001638">
    <property type="entry name" value="Solute-binding_3/MltF_N"/>
</dbReference>
<feature type="signal peptide" evidence="5">
    <location>
        <begin position="1"/>
        <end position="23"/>
    </location>
</feature>
<name>A0A839N8R0_9MICO</name>
<protein>
    <submittedName>
        <fullName evidence="7">Glutamate transport system substrate-binding protein</fullName>
    </submittedName>
</protein>
<evidence type="ECO:0000313" key="7">
    <source>
        <dbReference type="EMBL" id="MBB2891141.1"/>
    </source>
</evidence>
<dbReference type="CDD" id="cd13690">
    <property type="entry name" value="PBP2_GluB"/>
    <property type="match status" value="1"/>
</dbReference>
<dbReference type="SMART" id="SM00062">
    <property type="entry name" value="PBPb"/>
    <property type="match status" value="1"/>
</dbReference>
<organism evidence="7 8">
    <name type="scientific">Flexivirga oryzae</name>
    <dbReference type="NCBI Taxonomy" id="1794944"/>
    <lineage>
        <taxon>Bacteria</taxon>
        <taxon>Bacillati</taxon>
        <taxon>Actinomycetota</taxon>
        <taxon>Actinomycetes</taxon>
        <taxon>Micrococcales</taxon>
        <taxon>Dermacoccaceae</taxon>
        <taxon>Flexivirga</taxon>
    </lineage>
</organism>
<dbReference type="Gene3D" id="3.40.190.10">
    <property type="entry name" value="Periplasmic binding protein-like II"/>
    <property type="match status" value="2"/>
</dbReference>